<dbReference type="GeneID" id="115259554"/>
<dbReference type="Proteomes" id="UP000069940">
    <property type="component" value="Unassembled WGS sequence"/>
</dbReference>
<feature type="region of interest" description="Disordered" evidence="1">
    <location>
        <begin position="287"/>
        <end position="319"/>
    </location>
</feature>
<keyword evidence="3" id="KW-1185">Reference proteome</keyword>
<sequence length="319" mass="35349">MVKQEISASGTDSDDSEPQTPLAASTQKTPPKPKKQIKRDTDSSDDEDASPTPDNPTSETLTKLSSKTLQTTKERYLAKFPFVRPSKAKYCVDVDLTDSSDEVYIVKCPSSVDARKVLMGAKMESFASGAVSKISSTEELGGAQLEGVLTKNSTQKPVTIMAGTEFKSFVPVGTIQIRESLEDALPPMPDKGVFSADEEIPFPEEIRERHPLLGVDFQLAQRLPKHVKKALSLAQQRSDAIYLQKDEEMITTTTMKPPAAKSYKRKRGVSDDTLDYVESADETITLMIKEEKRSPSPRKKKLKKENPTTDDDLSWLNEM</sequence>
<feature type="region of interest" description="Disordered" evidence="1">
    <location>
        <begin position="1"/>
        <end position="63"/>
    </location>
</feature>
<dbReference type="RefSeq" id="XP_029716105.2">
    <property type="nucleotide sequence ID" value="XM_029860245.2"/>
</dbReference>
<reference evidence="3" key="1">
    <citation type="journal article" date="2015" name="Proc. Natl. Acad. Sci. U.S.A.">
        <title>Genome sequence of the Asian Tiger mosquito, Aedes albopictus, reveals insights into its biology, genetics, and evolution.</title>
        <authorList>
            <person name="Chen X.G."/>
            <person name="Jiang X."/>
            <person name="Gu J."/>
            <person name="Xu M."/>
            <person name="Wu Y."/>
            <person name="Deng Y."/>
            <person name="Zhang C."/>
            <person name="Bonizzoni M."/>
            <person name="Dermauw W."/>
            <person name="Vontas J."/>
            <person name="Armbruster P."/>
            <person name="Huang X."/>
            <person name="Yang Y."/>
            <person name="Zhang H."/>
            <person name="He W."/>
            <person name="Peng H."/>
            <person name="Liu Y."/>
            <person name="Wu K."/>
            <person name="Chen J."/>
            <person name="Lirakis M."/>
            <person name="Topalis P."/>
            <person name="Van Leeuwen T."/>
            <person name="Hall A.B."/>
            <person name="Jiang X."/>
            <person name="Thorpe C."/>
            <person name="Mueller R.L."/>
            <person name="Sun C."/>
            <person name="Waterhouse R.M."/>
            <person name="Yan G."/>
            <person name="Tu Z.J."/>
            <person name="Fang X."/>
            <person name="James A.A."/>
        </authorList>
    </citation>
    <scope>NUCLEOTIDE SEQUENCE [LARGE SCALE GENOMIC DNA]</scope>
    <source>
        <strain evidence="3">Foshan</strain>
    </source>
</reference>
<accession>A0ABM1ZRK8</accession>
<dbReference type="EnsemblMetazoa" id="AALFPA23_021031.R31028">
    <property type="protein sequence ID" value="AALFPA23_021031.P31028"/>
    <property type="gene ID" value="AALFPA23_021031"/>
</dbReference>
<dbReference type="RefSeq" id="XP_062702624.1">
    <property type="nucleotide sequence ID" value="XM_062846640.1"/>
</dbReference>
<evidence type="ECO:0000313" key="3">
    <source>
        <dbReference type="Proteomes" id="UP000069940"/>
    </source>
</evidence>
<evidence type="ECO:0000313" key="2">
    <source>
        <dbReference type="EnsemblMetazoa" id="AALFPA23_021031.P31027"/>
    </source>
</evidence>
<evidence type="ECO:0000256" key="1">
    <source>
        <dbReference type="SAM" id="MobiDB-lite"/>
    </source>
</evidence>
<name>A0ABM1ZRK8_AEDAL</name>
<protein>
    <submittedName>
        <fullName evidence="2">Uncharacterized protein</fullName>
    </submittedName>
</protein>
<proteinExistence type="predicted"/>
<organism evidence="2 3">
    <name type="scientific">Aedes albopictus</name>
    <name type="common">Asian tiger mosquito</name>
    <name type="synonym">Stegomyia albopicta</name>
    <dbReference type="NCBI Taxonomy" id="7160"/>
    <lineage>
        <taxon>Eukaryota</taxon>
        <taxon>Metazoa</taxon>
        <taxon>Ecdysozoa</taxon>
        <taxon>Arthropoda</taxon>
        <taxon>Hexapoda</taxon>
        <taxon>Insecta</taxon>
        <taxon>Pterygota</taxon>
        <taxon>Neoptera</taxon>
        <taxon>Endopterygota</taxon>
        <taxon>Diptera</taxon>
        <taxon>Nematocera</taxon>
        <taxon>Culicoidea</taxon>
        <taxon>Culicidae</taxon>
        <taxon>Culicinae</taxon>
        <taxon>Aedini</taxon>
        <taxon>Aedes</taxon>
        <taxon>Stegomyia</taxon>
    </lineage>
</organism>
<feature type="compositionally biased region" description="Polar residues" evidence="1">
    <location>
        <begin position="1"/>
        <end position="11"/>
    </location>
</feature>
<dbReference type="EnsemblMetazoa" id="AALFPA23_021031.R31027">
    <property type="protein sequence ID" value="AALFPA23_021031.P31027"/>
    <property type="gene ID" value="AALFPA23_021031"/>
</dbReference>
<reference evidence="2" key="2">
    <citation type="submission" date="2025-05" db="UniProtKB">
        <authorList>
            <consortium name="EnsemblMetazoa"/>
        </authorList>
    </citation>
    <scope>IDENTIFICATION</scope>
    <source>
        <strain evidence="2">Foshan</strain>
    </source>
</reference>